<feature type="transmembrane region" description="Helical" evidence="1">
    <location>
        <begin position="12"/>
        <end position="34"/>
    </location>
</feature>
<accession>A0A0W1B1K9</accession>
<evidence type="ECO:0000313" key="2">
    <source>
        <dbReference type="EMBL" id="KTD87347.1"/>
    </source>
</evidence>
<dbReference type="OrthoDB" id="2666190at2"/>
<keyword evidence="1" id="KW-0812">Transmembrane</keyword>
<organism evidence="2 3">
    <name type="scientific">Paenibacillus etheri</name>
    <dbReference type="NCBI Taxonomy" id="1306852"/>
    <lineage>
        <taxon>Bacteria</taxon>
        <taxon>Bacillati</taxon>
        <taxon>Bacillota</taxon>
        <taxon>Bacilli</taxon>
        <taxon>Bacillales</taxon>
        <taxon>Paenibacillaceae</taxon>
        <taxon>Paenibacillus</taxon>
    </lineage>
</organism>
<name>A0A0W1B1K9_9BACL</name>
<dbReference type="Proteomes" id="UP000054709">
    <property type="component" value="Unassembled WGS sequence"/>
</dbReference>
<gene>
    <name evidence="2" type="ORF">UQ64_11000</name>
</gene>
<feature type="transmembrane region" description="Helical" evidence="1">
    <location>
        <begin position="40"/>
        <end position="64"/>
    </location>
</feature>
<sequence length="153" mass="18019">MDNIGVYKVSRPSLISLLLSMIFSSGLLLTSVINNMDGKVLSYIGFFWIIFCLIVVIVLLYRIITIRRFIQIKILSDSIIVENKEIEANRIENIYVKGYFKPVIGIKPVDHKFAPYRLCFSFLDQEYWGMKELTKWAECNQVKLSHQRFMRWL</sequence>
<evidence type="ECO:0000256" key="1">
    <source>
        <dbReference type="SAM" id="Phobius"/>
    </source>
</evidence>
<proteinExistence type="predicted"/>
<dbReference type="EMBL" id="LCZJ02000018">
    <property type="protein sequence ID" value="KTD87347.1"/>
    <property type="molecule type" value="Genomic_DNA"/>
</dbReference>
<comment type="caution">
    <text evidence="2">The sequence shown here is derived from an EMBL/GenBank/DDBJ whole genome shotgun (WGS) entry which is preliminary data.</text>
</comment>
<keyword evidence="3" id="KW-1185">Reference proteome</keyword>
<reference evidence="2 3" key="1">
    <citation type="journal article" date="2015" name="Int. Biodeterior. Biodegradation">
        <title>Physiological and genetic screening methods for the isolation of methyl tert-butyl ether-degrading bacteria for bioremediation purposes.</title>
        <authorList>
            <person name="Guisado I.M."/>
            <person name="Purswani J."/>
            <person name="Gonzalez Lopez J."/>
            <person name="Pozo C."/>
        </authorList>
    </citation>
    <scope>NUCLEOTIDE SEQUENCE [LARGE SCALE GENOMIC DNA]</scope>
    <source>
        <strain evidence="2 3">SH7</strain>
    </source>
</reference>
<dbReference type="AlphaFoldDB" id="A0A0W1B1K9"/>
<dbReference type="RefSeq" id="WP_060622870.1">
    <property type="nucleotide sequence ID" value="NZ_LCZJ02000018.1"/>
</dbReference>
<protein>
    <submittedName>
        <fullName evidence="2">Uncharacterized protein</fullName>
    </submittedName>
</protein>
<evidence type="ECO:0000313" key="3">
    <source>
        <dbReference type="Proteomes" id="UP000054709"/>
    </source>
</evidence>
<keyword evidence="1" id="KW-1133">Transmembrane helix</keyword>
<keyword evidence="1" id="KW-0472">Membrane</keyword>